<evidence type="ECO:0000313" key="1">
    <source>
        <dbReference type="EMBL" id="QBK89253.1"/>
    </source>
</evidence>
<reference evidence="1" key="1">
    <citation type="journal article" date="2019" name="MBio">
        <title>Virus Genomes from Deep Sea Sediments Expand the Ocean Megavirome and Support Independent Origins of Viral Gigantism.</title>
        <authorList>
            <person name="Backstrom D."/>
            <person name="Yutin N."/>
            <person name="Jorgensen S.L."/>
            <person name="Dharamshi J."/>
            <person name="Homa F."/>
            <person name="Zaremba-Niedwiedzka K."/>
            <person name="Spang A."/>
            <person name="Wolf Y.I."/>
            <person name="Koonin E.V."/>
            <person name="Ettema T.J."/>
        </authorList>
    </citation>
    <scope>NUCLEOTIDE SEQUENCE</scope>
</reference>
<dbReference type="EMBL" id="MK500410">
    <property type="protein sequence ID" value="QBK89253.1"/>
    <property type="molecule type" value="Genomic_DNA"/>
</dbReference>
<sequence>MGSLSNKMLYVGLHRDPSIGYVGLHRDPSIGYVGFPYDNYGDNIYDYDYDYDYNFDKDKLSNDINFNYVYDFDDKGKFRCIKLLDNDGNCICTFDEHTIDDKYFNYFDDKNNNEYFDNLSDYCRKKNKN</sequence>
<accession>A0A4D5XF16</accession>
<gene>
    <name evidence="1" type="ORF">LCMiAC02_03480</name>
</gene>
<protein>
    <submittedName>
        <fullName evidence="1">Uncharacterized protein</fullName>
    </submittedName>
</protein>
<name>A0A4D5XF16_9VIRU</name>
<organism evidence="1">
    <name type="scientific">Mimivirus LCMiAC02</name>
    <dbReference type="NCBI Taxonomy" id="2506609"/>
    <lineage>
        <taxon>Viruses</taxon>
        <taxon>Varidnaviria</taxon>
        <taxon>Bamfordvirae</taxon>
        <taxon>Nucleocytoviricota</taxon>
        <taxon>Megaviricetes</taxon>
        <taxon>Imitervirales</taxon>
        <taxon>Mimiviridae</taxon>
        <taxon>Klosneuvirinae</taxon>
    </lineage>
</organism>
<proteinExistence type="predicted"/>